<accession>A0ABQ5JCY4</accession>
<evidence type="ECO:0000313" key="3">
    <source>
        <dbReference type="Proteomes" id="UP001151760"/>
    </source>
</evidence>
<comment type="caution">
    <text evidence="2">The sequence shown here is derived from an EMBL/GenBank/DDBJ whole genome shotgun (WGS) entry which is preliminary data.</text>
</comment>
<feature type="region of interest" description="Disordered" evidence="1">
    <location>
        <begin position="30"/>
        <end position="49"/>
    </location>
</feature>
<keyword evidence="3" id="KW-1185">Reference proteome</keyword>
<dbReference type="EMBL" id="BQNB010021821">
    <property type="protein sequence ID" value="GJU10407.1"/>
    <property type="molecule type" value="Genomic_DNA"/>
</dbReference>
<protein>
    <submittedName>
        <fullName evidence="2">Uncharacterized protein</fullName>
    </submittedName>
</protein>
<reference evidence="2" key="1">
    <citation type="journal article" date="2022" name="Int. J. Mol. Sci.">
        <title>Draft Genome of Tanacetum Coccineum: Genomic Comparison of Closely Related Tanacetum-Family Plants.</title>
        <authorList>
            <person name="Yamashiro T."/>
            <person name="Shiraishi A."/>
            <person name="Nakayama K."/>
            <person name="Satake H."/>
        </authorList>
    </citation>
    <scope>NUCLEOTIDE SEQUENCE</scope>
</reference>
<feature type="non-terminal residue" evidence="2">
    <location>
        <position position="1"/>
    </location>
</feature>
<evidence type="ECO:0000256" key="1">
    <source>
        <dbReference type="SAM" id="MobiDB-lite"/>
    </source>
</evidence>
<feature type="region of interest" description="Disordered" evidence="1">
    <location>
        <begin position="1"/>
        <end position="22"/>
    </location>
</feature>
<sequence>RIEHEHDELPETPPPETTTYLDRKIETSNVQAGLEGNKVAQKEPSETANVSLDQSYMGSKNLEAPEDSQQSELNTWNGAWVQLVFGVGAEPRVTKTTEAS</sequence>
<evidence type="ECO:0000313" key="2">
    <source>
        <dbReference type="EMBL" id="GJU10407.1"/>
    </source>
</evidence>
<gene>
    <name evidence="2" type="ORF">Tco_1132803</name>
</gene>
<organism evidence="2 3">
    <name type="scientific">Tanacetum coccineum</name>
    <dbReference type="NCBI Taxonomy" id="301880"/>
    <lineage>
        <taxon>Eukaryota</taxon>
        <taxon>Viridiplantae</taxon>
        <taxon>Streptophyta</taxon>
        <taxon>Embryophyta</taxon>
        <taxon>Tracheophyta</taxon>
        <taxon>Spermatophyta</taxon>
        <taxon>Magnoliopsida</taxon>
        <taxon>eudicotyledons</taxon>
        <taxon>Gunneridae</taxon>
        <taxon>Pentapetalae</taxon>
        <taxon>asterids</taxon>
        <taxon>campanulids</taxon>
        <taxon>Asterales</taxon>
        <taxon>Asteraceae</taxon>
        <taxon>Asteroideae</taxon>
        <taxon>Anthemideae</taxon>
        <taxon>Anthemidinae</taxon>
        <taxon>Tanacetum</taxon>
    </lineage>
</organism>
<name>A0ABQ5JCY4_9ASTR</name>
<dbReference type="Proteomes" id="UP001151760">
    <property type="component" value="Unassembled WGS sequence"/>
</dbReference>
<proteinExistence type="predicted"/>
<reference evidence="2" key="2">
    <citation type="submission" date="2022-01" db="EMBL/GenBank/DDBJ databases">
        <authorList>
            <person name="Yamashiro T."/>
            <person name="Shiraishi A."/>
            <person name="Satake H."/>
            <person name="Nakayama K."/>
        </authorList>
    </citation>
    <scope>NUCLEOTIDE SEQUENCE</scope>
</reference>